<dbReference type="Proteomes" id="UP000005737">
    <property type="component" value="Unassembled WGS sequence"/>
</dbReference>
<keyword evidence="1" id="KW-0812">Transmembrane</keyword>
<keyword evidence="1" id="KW-1133">Transmembrane helix</keyword>
<dbReference type="HOGENOM" id="CLU_1376677_0_0_12"/>
<keyword evidence="3" id="KW-1185">Reference proteome</keyword>
<protein>
    <submittedName>
        <fullName evidence="2">Uncharacterized protein</fullName>
    </submittedName>
</protein>
<organism evidence="2 3">
    <name type="scientific">Leptonema illini DSM 21528</name>
    <dbReference type="NCBI Taxonomy" id="929563"/>
    <lineage>
        <taxon>Bacteria</taxon>
        <taxon>Pseudomonadati</taxon>
        <taxon>Spirochaetota</taxon>
        <taxon>Spirochaetia</taxon>
        <taxon>Leptospirales</taxon>
        <taxon>Leptospiraceae</taxon>
        <taxon>Leptonema</taxon>
    </lineage>
</organism>
<evidence type="ECO:0000313" key="3">
    <source>
        <dbReference type="Proteomes" id="UP000005737"/>
    </source>
</evidence>
<proteinExistence type="predicted"/>
<sequence>MFERLLFLKPVLHDLEKGQYWKQLFGWGLRVVAAFWLIIAFVVPIAALSKLTGEAPAIAFLVVVVGAIGLFLIFVLSASILWIRSSDILQLDVNKGGVFYSIFYSVWIVIVEVTAMSLLGFGAIAGILSLIVIKSPIGSAALQAMPYIGSFAGRFGWLMVLIIIPIVALYLFIGYTAADFYKRFFRMMDDVSEIRKKK</sequence>
<dbReference type="STRING" id="183.GCA_002009735_03577"/>
<evidence type="ECO:0000313" key="2">
    <source>
        <dbReference type="EMBL" id="EHQ06443.1"/>
    </source>
</evidence>
<name>H2CCX3_9LEPT</name>
<gene>
    <name evidence="2" type="ORF">Lepil_1760</name>
</gene>
<dbReference type="AlphaFoldDB" id="H2CCX3"/>
<feature type="transmembrane region" description="Helical" evidence="1">
    <location>
        <begin position="58"/>
        <end position="83"/>
    </location>
</feature>
<feature type="transmembrane region" description="Helical" evidence="1">
    <location>
        <begin position="155"/>
        <end position="178"/>
    </location>
</feature>
<accession>H2CCX3</accession>
<reference evidence="2 3" key="1">
    <citation type="submission" date="2011-10" db="EMBL/GenBank/DDBJ databases">
        <title>The Improved High-Quality Draft genome of Leptonema illini DSM 21528.</title>
        <authorList>
            <consortium name="US DOE Joint Genome Institute (JGI-PGF)"/>
            <person name="Lucas S."/>
            <person name="Copeland A."/>
            <person name="Lapidus A."/>
            <person name="Glavina del Rio T."/>
            <person name="Dalin E."/>
            <person name="Tice H."/>
            <person name="Bruce D."/>
            <person name="Goodwin L."/>
            <person name="Pitluck S."/>
            <person name="Peters L."/>
            <person name="Mikhailova N."/>
            <person name="Held B."/>
            <person name="Kyrpides N."/>
            <person name="Mavromatis K."/>
            <person name="Ivanova N."/>
            <person name="Markowitz V."/>
            <person name="Cheng J.-F."/>
            <person name="Hugenholtz P."/>
            <person name="Woyke T."/>
            <person name="Wu D."/>
            <person name="Gronow S."/>
            <person name="Wellnitz S."/>
            <person name="Brambilla E.-M."/>
            <person name="Klenk H.-P."/>
            <person name="Eisen J.A."/>
        </authorList>
    </citation>
    <scope>NUCLEOTIDE SEQUENCE [LARGE SCALE GENOMIC DNA]</scope>
    <source>
        <strain evidence="2 3">DSM 21528</strain>
    </source>
</reference>
<feature type="transmembrane region" description="Helical" evidence="1">
    <location>
        <begin position="104"/>
        <end position="133"/>
    </location>
</feature>
<keyword evidence="1" id="KW-0472">Membrane</keyword>
<dbReference type="RefSeq" id="WP_002771975.1">
    <property type="nucleotide sequence ID" value="NZ_JH597773.1"/>
</dbReference>
<feature type="transmembrane region" description="Helical" evidence="1">
    <location>
        <begin position="27"/>
        <end position="46"/>
    </location>
</feature>
<dbReference type="EMBL" id="JH597773">
    <property type="protein sequence ID" value="EHQ06443.1"/>
    <property type="molecule type" value="Genomic_DNA"/>
</dbReference>
<evidence type="ECO:0000256" key="1">
    <source>
        <dbReference type="SAM" id="Phobius"/>
    </source>
</evidence>